<dbReference type="Proteomes" id="UP000751190">
    <property type="component" value="Unassembled WGS sequence"/>
</dbReference>
<gene>
    <name evidence="1" type="ORF">KFE25_010769</name>
</gene>
<comment type="caution">
    <text evidence="1">The sequence shown here is derived from an EMBL/GenBank/DDBJ whole genome shotgun (WGS) entry which is preliminary data.</text>
</comment>
<name>A0A8J5XH21_DIALT</name>
<organism evidence="1 2">
    <name type="scientific">Diacronema lutheri</name>
    <name type="common">Unicellular marine alga</name>
    <name type="synonym">Monochrysis lutheri</name>
    <dbReference type="NCBI Taxonomy" id="2081491"/>
    <lineage>
        <taxon>Eukaryota</taxon>
        <taxon>Haptista</taxon>
        <taxon>Haptophyta</taxon>
        <taxon>Pavlovophyceae</taxon>
        <taxon>Pavlovales</taxon>
        <taxon>Pavlovaceae</taxon>
        <taxon>Diacronema</taxon>
    </lineage>
</organism>
<evidence type="ECO:0000313" key="2">
    <source>
        <dbReference type="Proteomes" id="UP000751190"/>
    </source>
</evidence>
<proteinExistence type="predicted"/>
<accession>A0A8J5XH21</accession>
<evidence type="ECO:0000313" key="1">
    <source>
        <dbReference type="EMBL" id="KAG8460714.1"/>
    </source>
</evidence>
<protein>
    <submittedName>
        <fullName evidence="1">Uncharacterized protein</fullName>
    </submittedName>
</protein>
<keyword evidence="2" id="KW-1185">Reference proteome</keyword>
<dbReference type="OMA" id="IPEDDTH"/>
<dbReference type="AlphaFoldDB" id="A0A8J5XH21"/>
<reference evidence="1" key="1">
    <citation type="submission" date="2021-05" db="EMBL/GenBank/DDBJ databases">
        <title>The genome of the haptophyte Pavlova lutheri (Diacronema luteri, Pavlovales) - a model for lipid biosynthesis in eukaryotic algae.</title>
        <authorList>
            <person name="Hulatt C.J."/>
            <person name="Posewitz M.C."/>
        </authorList>
    </citation>
    <scope>NUCLEOTIDE SEQUENCE</scope>
    <source>
        <strain evidence="1">NIVA-4/92</strain>
    </source>
</reference>
<dbReference type="EMBL" id="JAGTXO010000030">
    <property type="protein sequence ID" value="KAG8460714.1"/>
    <property type="molecule type" value="Genomic_DNA"/>
</dbReference>
<sequence>MAGHGKPPEGLECMVTYDEIDESNYVEYQTAPSGKWHAAKISEDVVRRFLDTQMGEYEEHLRTSDCAATTRRLLAAGPPIWMQEKSGKAMAIPEDDTHIAALWFASDGAERPAKVKGCVEGEARAELMARNAALFGAALSDNPADDGQPKADGVSE</sequence>
<dbReference type="OrthoDB" id="341976at2759"/>